<dbReference type="PANTHER" id="PTHR43784:SF2">
    <property type="entry name" value="GDSL-LIKE LIPASE_ACYLHYDROLASE, PUTATIVE (AFU_ORTHOLOGUE AFUA_2G00820)-RELATED"/>
    <property type="match status" value="1"/>
</dbReference>
<evidence type="ECO:0000259" key="2">
    <source>
        <dbReference type="Pfam" id="PF13472"/>
    </source>
</evidence>
<comment type="caution">
    <text evidence="3">The sequence shown here is derived from an EMBL/GenBank/DDBJ whole genome shotgun (WGS) entry which is preliminary data.</text>
</comment>
<accession>A0ABT2GEN8</accession>
<dbReference type="Gene3D" id="3.40.50.1110">
    <property type="entry name" value="SGNH hydrolase"/>
    <property type="match status" value="1"/>
</dbReference>
<dbReference type="InterPro" id="IPR053140">
    <property type="entry name" value="GDSL_Rv0518-like"/>
</dbReference>
<dbReference type="GO" id="GO:0016787">
    <property type="term" value="F:hydrolase activity"/>
    <property type="evidence" value="ECO:0007669"/>
    <property type="project" value="UniProtKB-KW"/>
</dbReference>
<keyword evidence="4" id="KW-1185">Reference proteome</keyword>
<evidence type="ECO:0000256" key="1">
    <source>
        <dbReference type="SAM" id="MobiDB-lite"/>
    </source>
</evidence>
<sequence length="279" mass="30720">MNSGSEPFPSPMRFVALGDSFSEGVGDDSGRSFAGWTGRLATGLAETLTSEMQYANLAIRGRLFEDVVEEQLPAALGLNPVPTLITFCAGGNNLLRPRFRPEIMIAKLEAAADLIAASGAELVLVSPADPSARLPMGRLIHHRGDIWATALAEFARRRALLFVDVSHDSRLRHERFWAPDRLHMNANGHQWVADLVLHALMNRPRPAADRVVQPTARSVSTELAYFRSFVAPWMMRRLTGRSSGDGRLPSHPVWVRVSPGSRDDLPSSGSYSERDERSL</sequence>
<protein>
    <submittedName>
        <fullName evidence="3">SGNH/GDSL hydrolase family protein</fullName>
    </submittedName>
</protein>
<reference evidence="3" key="1">
    <citation type="submission" date="2022-08" db="EMBL/GenBank/DDBJ databases">
        <authorList>
            <person name="Deng Y."/>
            <person name="Han X.-F."/>
            <person name="Zhang Y.-Q."/>
        </authorList>
    </citation>
    <scope>NUCLEOTIDE SEQUENCE</scope>
    <source>
        <strain evidence="3">CPCC 205716</strain>
    </source>
</reference>
<dbReference type="EMBL" id="JANTEZ010000003">
    <property type="protein sequence ID" value="MCS5714685.1"/>
    <property type="molecule type" value="Genomic_DNA"/>
</dbReference>
<evidence type="ECO:0000313" key="4">
    <source>
        <dbReference type="Proteomes" id="UP001165580"/>
    </source>
</evidence>
<dbReference type="Pfam" id="PF13472">
    <property type="entry name" value="Lipase_GDSL_2"/>
    <property type="match status" value="1"/>
</dbReference>
<organism evidence="3 4">
    <name type="scientific">Herbiconiux gentiana</name>
    <dbReference type="NCBI Taxonomy" id="2970912"/>
    <lineage>
        <taxon>Bacteria</taxon>
        <taxon>Bacillati</taxon>
        <taxon>Actinomycetota</taxon>
        <taxon>Actinomycetes</taxon>
        <taxon>Micrococcales</taxon>
        <taxon>Microbacteriaceae</taxon>
        <taxon>Herbiconiux</taxon>
    </lineage>
</organism>
<evidence type="ECO:0000313" key="3">
    <source>
        <dbReference type="EMBL" id="MCS5714685.1"/>
    </source>
</evidence>
<dbReference type="SUPFAM" id="SSF52266">
    <property type="entry name" value="SGNH hydrolase"/>
    <property type="match status" value="1"/>
</dbReference>
<dbReference type="CDD" id="cd01832">
    <property type="entry name" value="SGNH_hydrolase_like_1"/>
    <property type="match status" value="1"/>
</dbReference>
<dbReference type="RefSeq" id="WP_259486205.1">
    <property type="nucleotide sequence ID" value="NZ_JANTEZ010000003.1"/>
</dbReference>
<dbReference type="InterPro" id="IPR013830">
    <property type="entry name" value="SGNH_hydro"/>
</dbReference>
<dbReference type="InterPro" id="IPR036514">
    <property type="entry name" value="SGNH_hydro_sf"/>
</dbReference>
<dbReference type="PANTHER" id="PTHR43784">
    <property type="entry name" value="GDSL-LIKE LIPASE/ACYLHYDROLASE, PUTATIVE (AFU_ORTHOLOGUE AFUA_2G00820)-RELATED"/>
    <property type="match status" value="1"/>
</dbReference>
<proteinExistence type="predicted"/>
<dbReference type="Proteomes" id="UP001165580">
    <property type="component" value="Unassembled WGS sequence"/>
</dbReference>
<gene>
    <name evidence="3" type="ORF">NVV95_08985</name>
</gene>
<name>A0ABT2GEN8_9MICO</name>
<feature type="region of interest" description="Disordered" evidence="1">
    <location>
        <begin position="241"/>
        <end position="279"/>
    </location>
</feature>
<feature type="domain" description="SGNH hydrolase-type esterase" evidence="2">
    <location>
        <begin position="16"/>
        <end position="190"/>
    </location>
</feature>
<keyword evidence="3" id="KW-0378">Hydrolase</keyword>